<proteinExistence type="predicted"/>
<accession>A0AAV9WJT2</accession>
<gene>
    <name evidence="1" type="ORF">TWF481_004531</name>
</gene>
<dbReference type="Proteomes" id="UP001370758">
    <property type="component" value="Unassembled WGS sequence"/>
</dbReference>
<reference evidence="1 2" key="1">
    <citation type="submission" date="2023-08" db="EMBL/GenBank/DDBJ databases">
        <authorList>
            <person name="Palmer J.M."/>
        </authorList>
    </citation>
    <scope>NUCLEOTIDE SEQUENCE [LARGE SCALE GENOMIC DNA]</scope>
    <source>
        <strain evidence="1 2">TWF481</strain>
    </source>
</reference>
<dbReference type="EMBL" id="JAVHJL010000002">
    <property type="protein sequence ID" value="KAK6509802.1"/>
    <property type="molecule type" value="Genomic_DNA"/>
</dbReference>
<dbReference type="AlphaFoldDB" id="A0AAV9WJT2"/>
<comment type="caution">
    <text evidence="1">The sequence shown here is derived from an EMBL/GenBank/DDBJ whole genome shotgun (WGS) entry which is preliminary data.</text>
</comment>
<name>A0AAV9WJT2_9PEZI</name>
<sequence length="310" mass="35522">MKPQKSYFGKVSDDVRAKILSFLPPEDRLNALKAFPGFKCAFSLENLKDERYTWEGRYLPFKGKHAIFSVKDGYIECTATSGLLESCLLQQGPSDYHVNPDSTMDPTPFLDDDLFAALPIGFSHQDLRKYPEGDPRASTDPRLFPLHVTIWIFDECGNQVDYITHSALSLQKLLEMDSGETMARYTVRKLLEGIAKGAEEILHRSLRKRAHYGKKFEFQVFLEKADGTLRVEVHPNLDEIFPFPAAGEPSTGPSELLQTDSDPLYRREHNIDISRAPRSPTPEDFPPGYYDKHNFYDMGWRDENLPYYDI</sequence>
<evidence type="ECO:0000313" key="2">
    <source>
        <dbReference type="Proteomes" id="UP001370758"/>
    </source>
</evidence>
<keyword evidence="2" id="KW-1185">Reference proteome</keyword>
<evidence type="ECO:0000313" key="1">
    <source>
        <dbReference type="EMBL" id="KAK6509802.1"/>
    </source>
</evidence>
<organism evidence="1 2">
    <name type="scientific">Arthrobotrys musiformis</name>
    <dbReference type="NCBI Taxonomy" id="47236"/>
    <lineage>
        <taxon>Eukaryota</taxon>
        <taxon>Fungi</taxon>
        <taxon>Dikarya</taxon>
        <taxon>Ascomycota</taxon>
        <taxon>Pezizomycotina</taxon>
        <taxon>Orbiliomycetes</taxon>
        <taxon>Orbiliales</taxon>
        <taxon>Orbiliaceae</taxon>
        <taxon>Arthrobotrys</taxon>
    </lineage>
</organism>
<protein>
    <submittedName>
        <fullName evidence="1">Uncharacterized protein</fullName>
    </submittedName>
</protein>